<dbReference type="GO" id="GO:0042759">
    <property type="term" value="P:long-chain fatty acid biosynthetic process"/>
    <property type="evidence" value="ECO:0007669"/>
    <property type="project" value="TreeGrafter"/>
</dbReference>
<organism evidence="9 10">
    <name type="scientific">Speluncibacter jeojiensis</name>
    <dbReference type="NCBI Taxonomy" id="2710754"/>
    <lineage>
        <taxon>Bacteria</taxon>
        <taxon>Bacillati</taxon>
        <taxon>Actinomycetota</taxon>
        <taxon>Actinomycetes</taxon>
        <taxon>Mycobacteriales</taxon>
        <taxon>Speluncibacteraceae</taxon>
        <taxon>Speluncibacter</taxon>
    </lineage>
</organism>
<comment type="cofactor">
    <cofactor evidence="3">
        <name>Zn(2+)</name>
        <dbReference type="ChEBI" id="CHEBI:29105"/>
    </cofactor>
    <text evidence="3">Binds 1 zinc ion per subunit.</text>
</comment>
<evidence type="ECO:0000256" key="3">
    <source>
        <dbReference type="PIRSR" id="PIRSR606823-2"/>
    </source>
</evidence>
<dbReference type="Pfam" id="PF04734">
    <property type="entry name" value="Ceramidase_alk"/>
    <property type="match status" value="1"/>
</dbReference>
<dbReference type="GO" id="GO:0017040">
    <property type="term" value="F:N-acylsphingosine amidohydrolase activity"/>
    <property type="evidence" value="ECO:0007669"/>
    <property type="project" value="UniProtKB-UniRule"/>
</dbReference>
<feature type="binding site" evidence="3">
    <location>
        <position position="500"/>
    </location>
    <ligand>
        <name>Zn(2+)</name>
        <dbReference type="ChEBI" id="CHEBI:29105"/>
    </ligand>
</feature>
<dbReference type="AlphaFoldDB" id="A0A9X4RC96"/>
<dbReference type="InterPro" id="IPR006823">
    <property type="entry name" value="Ceramidase_alk"/>
</dbReference>
<feature type="binding site" evidence="3">
    <location>
        <position position="464"/>
    </location>
    <ligand>
        <name>Zn(2+)</name>
        <dbReference type="ChEBI" id="CHEBI:29105"/>
    </ligand>
</feature>
<keyword evidence="6" id="KW-0812">Transmembrane</keyword>
<dbReference type="InterPro" id="IPR006311">
    <property type="entry name" value="TAT_signal"/>
</dbReference>
<comment type="catalytic activity">
    <reaction evidence="4">
        <text>an N-acylsphing-4-enine + H2O = sphing-4-enine + a fatty acid</text>
        <dbReference type="Rhea" id="RHEA:20856"/>
        <dbReference type="ChEBI" id="CHEBI:15377"/>
        <dbReference type="ChEBI" id="CHEBI:28868"/>
        <dbReference type="ChEBI" id="CHEBI:52639"/>
        <dbReference type="ChEBI" id="CHEBI:57756"/>
        <dbReference type="EC" id="3.5.1.23"/>
    </reaction>
</comment>
<comment type="similarity">
    <text evidence="1 4">Belongs to the neutral ceramidase family.</text>
</comment>
<dbReference type="InterPro" id="IPR031331">
    <property type="entry name" value="NEUT/ALK_ceramidase_C"/>
</dbReference>
<evidence type="ECO:0000313" key="10">
    <source>
        <dbReference type="Proteomes" id="UP001152755"/>
    </source>
</evidence>
<dbReference type="PANTHER" id="PTHR12670">
    <property type="entry name" value="CERAMIDASE"/>
    <property type="match status" value="1"/>
</dbReference>
<evidence type="ECO:0000259" key="8">
    <source>
        <dbReference type="Pfam" id="PF17048"/>
    </source>
</evidence>
<keyword evidence="4" id="KW-0746">Sphingolipid metabolism</keyword>
<dbReference type="GO" id="GO:0046512">
    <property type="term" value="P:sphingosine biosynthetic process"/>
    <property type="evidence" value="ECO:0007669"/>
    <property type="project" value="TreeGrafter"/>
</dbReference>
<dbReference type="GO" id="GO:0016020">
    <property type="term" value="C:membrane"/>
    <property type="evidence" value="ECO:0007669"/>
    <property type="project" value="GOC"/>
</dbReference>
<evidence type="ECO:0000256" key="1">
    <source>
        <dbReference type="ARBA" id="ARBA00009835"/>
    </source>
</evidence>
<dbReference type="EC" id="3.5.1.23" evidence="4"/>
<keyword evidence="10" id="KW-1185">Reference proteome</keyword>
<dbReference type="RefSeq" id="WP_277834263.1">
    <property type="nucleotide sequence ID" value="NZ_JAAIVF010000006.1"/>
</dbReference>
<dbReference type="InterPro" id="IPR038445">
    <property type="entry name" value="NCDase_C_sf"/>
</dbReference>
<feature type="binding site" evidence="3">
    <location>
        <position position="250"/>
    </location>
    <ligand>
        <name>Zn(2+)</name>
        <dbReference type="ChEBI" id="CHEBI:29105"/>
    </ligand>
</feature>
<protein>
    <recommendedName>
        <fullName evidence="4">Neutral ceramidase</fullName>
        <ecNumber evidence="4">3.5.1.23</ecNumber>
    </recommendedName>
</protein>
<feature type="binding site" evidence="3">
    <location>
        <position position="142"/>
    </location>
    <ligand>
        <name>Zn(2+)</name>
        <dbReference type="ChEBI" id="CHEBI:29105"/>
    </ligand>
</feature>
<evidence type="ECO:0000259" key="7">
    <source>
        <dbReference type="Pfam" id="PF04734"/>
    </source>
</evidence>
<evidence type="ECO:0000313" key="9">
    <source>
        <dbReference type="EMBL" id="MDG3013309.1"/>
    </source>
</evidence>
<dbReference type="Gene3D" id="2.60.40.2300">
    <property type="entry name" value="Neutral/alkaline non-lysosomal ceramidase, C-terminal domain"/>
    <property type="match status" value="1"/>
</dbReference>
<dbReference type="EMBL" id="JANRHA010000001">
    <property type="protein sequence ID" value="MDG3013309.1"/>
    <property type="molecule type" value="Genomic_DNA"/>
</dbReference>
<feature type="domain" description="Neutral/alkaline non-lysosomal ceramidase C-terminal" evidence="8">
    <location>
        <begin position="533"/>
        <end position="689"/>
    </location>
</feature>
<dbReference type="PROSITE" id="PS51318">
    <property type="entry name" value="TAT"/>
    <property type="match status" value="1"/>
</dbReference>
<sequence>MSEHDHQQFRSTHVSRRRVLAGGVVVGAVAATGALFPGLSAALPAGGAAMLVGRGIGDSTGEPLGAGMNGYAVPAQSSAGLHLRQRARAFVFAQSPDGPRFAHVTVEIGLMFESIFQEVLRRLQARFPGVYHQGNVLLAATHTHSAPGGTDGHLLVDITTFGFRPATFESNVAGIVDAIERAHRDLAPSEVAMTRGQLDDAGVNRSPKAFDRDPAADKAPFPLKIDPNSVNLQITRGGKLVGVINWFATHGTSMPPTNLLSSSDNKGYAALRWERAAGVDYTSHASPALVTAFSQSTPGDVTPNLDRMPGTGPTDDAFANTRIIGERQYEAASRQVGVGARPIAGAIDVRWKYVDMSAVTVRSQYTGDGRTHHTTPAMLGAAFAASSQEDGGGMPELGLNEGERGGNPWVRKVNEVVVPDWLKREQAPKDILLPVGLVPGTVQQQLPFYLVRLGDTYLFACGFEPTVVAGLRLRRGLAATLGVPVEHVVVQGYTNSYGHYLTTPEEYENQDYEGGATVFGKWQLPAVQQIADELAVAMRSGKPVAPGRTDGDLTGKLPAAPVGNAFVDVAAPGTAYGQLLTPVADTVRRGGMARARFSGANPNNNLRRDDTYLTVERRDGDRWVRVADDSDWATKIYFDNAGPVTTTTITWDVPANTALGRYRVTYRGDSRTLDGRTTPFSGLSNEFTVTA</sequence>
<evidence type="ECO:0000256" key="2">
    <source>
        <dbReference type="ARBA" id="ARBA00022801"/>
    </source>
</evidence>
<feature type="domain" description="Neutral/alkaline non-lysosomal ceramidase N-terminal" evidence="7">
    <location>
        <begin position="51"/>
        <end position="529"/>
    </location>
</feature>
<comment type="caution">
    <text evidence="9">The sequence shown here is derived from an EMBL/GenBank/DDBJ whole genome shotgun (WGS) entry which is preliminary data.</text>
</comment>
<evidence type="ECO:0000256" key="5">
    <source>
        <dbReference type="SAM" id="MobiDB-lite"/>
    </source>
</evidence>
<dbReference type="GO" id="GO:0046872">
    <property type="term" value="F:metal ion binding"/>
    <property type="evidence" value="ECO:0007669"/>
    <property type="project" value="UniProtKB-KW"/>
</dbReference>
<accession>A0A9X4RC96</accession>
<keyword evidence="3" id="KW-0479">Metal-binding</keyword>
<proteinExistence type="inferred from homology"/>
<dbReference type="InterPro" id="IPR031329">
    <property type="entry name" value="NEUT/ALK_ceramidase_N"/>
</dbReference>
<keyword evidence="3" id="KW-0862">Zinc</keyword>
<dbReference type="Pfam" id="PF17048">
    <property type="entry name" value="Ceramidse_alk_C"/>
    <property type="match status" value="1"/>
</dbReference>
<dbReference type="Proteomes" id="UP001152755">
    <property type="component" value="Unassembled WGS sequence"/>
</dbReference>
<gene>
    <name evidence="9" type="ORF">NVS88_01910</name>
</gene>
<keyword evidence="6" id="KW-0472">Membrane</keyword>
<dbReference type="PANTHER" id="PTHR12670:SF1">
    <property type="entry name" value="NEUTRAL CERAMIDASE"/>
    <property type="match status" value="1"/>
</dbReference>
<evidence type="ECO:0000256" key="6">
    <source>
        <dbReference type="SAM" id="Phobius"/>
    </source>
</evidence>
<evidence type="ECO:0000256" key="4">
    <source>
        <dbReference type="RuleBase" id="RU366019"/>
    </source>
</evidence>
<dbReference type="GO" id="GO:0046514">
    <property type="term" value="P:ceramide catabolic process"/>
    <property type="evidence" value="ECO:0007669"/>
    <property type="project" value="InterPro"/>
</dbReference>
<keyword evidence="6" id="KW-1133">Transmembrane helix</keyword>
<feature type="transmembrane region" description="Helical" evidence="6">
    <location>
        <begin position="20"/>
        <end position="43"/>
    </location>
</feature>
<reference evidence="9" key="1">
    <citation type="submission" date="2022-08" db="EMBL/GenBank/DDBJ databases">
        <title>Genome analysis of Corynebacteriales strain.</title>
        <authorList>
            <person name="Lee S.D."/>
        </authorList>
    </citation>
    <scope>NUCLEOTIDE SEQUENCE</scope>
    <source>
        <strain evidence="9">D3-21</strain>
    </source>
</reference>
<keyword evidence="4" id="KW-0443">Lipid metabolism</keyword>
<keyword evidence="2 4" id="KW-0378">Hydrolase</keyword>
<name>A0A9X4RC96_9ACTN</name>
<feature type="region of interest" description="Disordered" evidence="5">
    <location>
        <begin position="294"/>
        <end position="314"/>
    </location>
</feature>
<dbReference type="GO" id="GO:0005576">
    <property type="term" value="C:extracellular region"/>
    <property type="evidence" value="ECO:0007669"/>
    <property type="project" value="TreeGrafter"/>
</dbReference>